<dbReference type="Proteomes" id="UP000472262">
    <property type="component" value="Unassembled WGS sequence"/>
</dbReference>
<dbReference type="AlphaFoldDB" id="A0A672S3D3"/>
<dbReference type="Ensembl" id="ENSSGRT00000101890.1">
    <property type="protein sequence ID" value="ENSSGRP00000095756.1"/>
    <property type="gene ID" value="ENSSGRG00000047887.1"/>
</dbReference>
<reference evidence="1" key="1">
    <citation type="submission" date="2025-08" db="UniProtKB">
        <authorList>
            <consortium name="Ensembl"/>
        </authorList>
    </citation>
    <scope>IDENTIFICATION</scope>
</reference>
<evidence type="ECO:0000313" key="2">
    <source>
        <dbReference type="Proteomes" id="UP000472262"/>
    </source>
</evidence>
<proteinExistence type="predicted"/>
<keyword evidence="2" id="KW-1185">Reference proteome</keyword>
<dbReference type="InParanoid" id="A0A672S3D3"/>
<reference evidence="1" key="2">
    <citation type="submission" date="2025-09" db="UniProtKB">
        <authorList>
            <consortium name="Ensembl"/>
        </authorList>
    </citation>
    <scope>IDENTIFICATION</scope>
</reference>
<protein>
    <submittedName>
        <fullName evidence="1">Uncharacterized protein</fullName>
    </submittedName>
</protein>
<evidence type="ECO:0000313" key="1">
    <source>
        <dbReference type="Ensembl" id="ENSSGRP00000095756.1"/>
    </source>
</evidence>
<accession>A0A672S3D3</accession>
<organism evidence="1 2">
    <name type="scientific">Sinocyclocheilus grahami</name>
    <name type="common">Dianchi golden-line fish</name>
    <name type="synonym">Barbus grahami</name>
    <dbReference type="NCBI Taxonomy" id="75366"/>
    <lineage>
        <taxon>Eukaryota</taxon>
        <taxon>Metazoa</taxon>
        <taxon>Chordata</taxon>
        <taxon>Craniata</taxon>
        <taxon>Vertebrata</taxon>
        <taxon>Euteleostomi</taxon>
        <taxon>Actinopterygii</taxon>
        <taxon>Neopterygii</taxon>
        <taxon>Teleostei</taxon>
        <taxon>Ostariophysi</taxon>
        <taxon>Cypriniformes</taxon>
        <taxon>Cyprinidae</taxon>
        <taxon>Cyprininae</taxon>
        <taxon>Sinocyclocheilus</taxon>
    </lineage>
</organism>
<name>A0A672S3D3_SINGR</name>
<sequence>RELVFVSLCAGLVCARLITSFDNKALSGELWEMILFSLSISLVLSRLCQCGSCHQKPVFCFVHKIKN</sequence>